<evidence type="ECO:0000313" key="1">
    <source>
        <dbReference type="Proteomes" id="UP000694844"/>
    </source>
</evidence>
<keyword evidence="1" id="KW-1185">Reference proteome</keyword>
<proteinExistence type="predicted"/>
<sequence>MTEGKICAGLDGGFPVLIGLVEPSEKLMKSDSAMLARSLVRRQERVPLRIMNMSATNKTIQPGTVVGKLSPVSEMVAVHNSEGAVNNIVNMPKHLERLFDSSTKYLEDHEKDRARDLLIRYSDLFSETDEDVGRTALVQHKIETGNQSAIKQAPRRLPFHMQKEVDEHVSDMLKRGIIEPS</sequence>
<evidence type="ECO:0000313" key="2">
    <source>
        <dbReference type="RefSeq" id="XP_022290375.1"/>
    </source>
</evidence>
<reference evidence="2" key="1">
    <citation type="submission" date="2025-08" db="UniProtKB">
        <authorList>
            <consortium name="RefSeq"/>
        </authorList>
    </citation>
    <scope>IDENTIFICATION</scope>
    <source>
        <tissue evidence="2">Whole sample</tissue>
    </source>
</reference>
<dbReference type="Proteomes" id="UP000694844">
    <property type="component" value="Chromosome 6"/>
</dbReference>
<dbReference type="GeneID" id="111102013"/>
<dbReference type="OrthoDB" id="6156608at2759"/>
<protein>
    <submittedName>
        <fullName evidence="2">Uncharacterized protein LOC111102013</fullName>
    </submittedName>
</protein>
<organism evidence="1 2">
    <name type="scientific">Crassostrea virginica</name>
    <name type="common">Eastern oyster</name>
    <dbReference type="NCBI Taxonomy" id="6565"/>
    <lineage>
        <taxon>Eukaryota</taxon>
        <taxon>Metazoa</taxon>
        <taxon>Spiralia</taxon>
        <taxon>Lophotrochozoa</taxon>
        <taxon>Mollusca</taxon>
        <taxon>Bivalvia</taxon>
        <taxon>Autobranchia</taxon>
        <taxon>Pteriomorphia</taxon>
        <taxon>Ostreida</taxon>
        <taxon>Ostreoidea</taxon>
        <taxon>Ostreidae</taxon>
        <taxon>Crassostrea</taxon>
    </lineage>
</organism>
<dbReference type="InterPro" id="IPR043502">
    <property type="entry name" value="DNA/RNA_pol_sf"/>
</dbReference>
<dbReference type="KEGG" id="cvn:111102013"/>
<gene>
    <name evidence="2" type="primary">LOC111102013</name>
</gene>
<dbReference type="SUPFAM" id="SSF56672">
    <property type="entry name" value="DNA/RNA polymerases"/>
    <property type="match status" value="1"/>
</dbReference>
<accession>A0A8B8AGS7</accession>
<dbReference type="Gene3D" id="3.10.10.10">
    <property type="entry name" value="HIV Type 1 Reverse Transcriptase, subunit A, domain 1"/>
    <property type="match status" value="1"/>
</dbReference>
<dbReference type="AlphaFoldDB" id="A0A8B8AGS7"/>
<name>A0A8B8AGS7_CRAVI</name>
<dbReference type="RefSeq" id="XP_022290375.1">
    <property type="nucleotide sequence ID" value="XM_022434667.1"/>
</dbReference>